<dbReference type="OrthoDB" id="277011at2759"/>
<dbReference type="SMR" id="A2EX88"/>
<reference evidence="3" key="2">
    <citation type="journal article" date="2007" name="Science">
        <title>Draft genome sequence of the sexually transmitted pathogen Trichomonas vaginalis.</title>
        <authorList>
            <person name="Carlton J.M."/>
            <person name="Hirt R.P."/>
            <person name="Silva J.C."/>
            <person name="Delcher A.L."/>
            <person name="Schatz M."/>
            <person name="Zhao Q."/>
            <person name="Wortman J.R."/>
            <person name="Bidwell S.L."/>
            <person name="Alsmark U.C.M."/>
            <person name="Besteiro S."/>
            <person name="Sicheritz-Ponten T."/>
            <person name="Noel C.J."/>
            <person name="Dacks J.B."/>
            <person name="Foster P.G."/>
            <person name="Simillion C."/>
            <person name="Van de Peer Y."/>
            <person name="Miranda-Saavedra D."/>
            <person name="Barton G.J."/>
            <person name="Westrop G.D."/>
            <person name="Mueller S."/>
            <person name="Dessi D."/>
            <person name="Fiori P.L."/>
            <person name="Ren Q."/>
            <person name="Paulsen I."/>
            <person name="Zhang H."/>
            <person name="Bastida-Corcuera F.D."/>
            <person name="Simoes-Barbosa A."/>
            <person name="Brown M.T."/>
            <person name="Hayes R.D."/>
            <person name="Mukherjee M."/>
            <person name="Okumura C.Y."/>
            <person name="Schneider R."/>
            <person name="Smith A.J."/>
            <person name="Vanacova S."/>
            <person name="Villalvazo M."/>
            <person name="Haas B.J."/>
            <person name="Pertea M."/>
            <person name="Feldblyum T.V."/>
            <person name="Utterback T.R."/>
            <person name="Shu C.L."/>
            <person name="Osoegawa K."/>
            <person name="de Jong P.J."/>
            <person name="Hrdy I."/>
            <person name="Horvathova L."/>
            <person name="Zubacova Z."/>
            <person name="Dolezal P."/>
            <person name="Malik S.B."/>
            <person name="Logsdon J.M. Jr."/>
            <person name="Henze K."/>
            <person name="Gupta A."/>
            <person name="Wang C.C."/>
            <person name="Dunne R.L."/>
            <person name="Upcroft J.A."/>
            <person name="Upcroft P."/>
            <person name="White O."/>
            <person name="Salzberg S.L."/>
            <person name="Tang P."/>
            <person name="Chiu C.-H."/>
            <person name="Lee Y.-S."/>
            <person name="Embley T.M."/>
            <person name="Coombs G.H."/>
            <person name="Mottram J.C."/>
            <person name="Tachezy J."/>
            <person name="Fraser-Liggett C.M."/>
            <person name="Johnson P.J."/>
        </authorList>
    </citation>
    <scope>NUCLEOTIDE SEQUENCE [LARGE SCALE GENOMIC DNA]</scope>
    <source>
        <strain evidence="3">G3</strain>
    </source>
</reference>
<evidence type="ECO:0000259" key="2">
    <source>
        <dbReference type="PROSITE" id="PS50969"/>
    </source>
</evidence>
<evidence type="ECO:0000313" key="4">
    <source>
        <dbReference type="Proteomes" id="UP000001542"/>
    </source>
</evidence>
<dbReference type="Pfam" id="PF03031">
    <property type="entry name" value="NIF"/>
    <property type="match status" value="1"/>
</dbReference>
<evidence type="ECO:0000313" key="3">
    <source>
        <dbReference type="EMBL" id="EAY02747.1"/>
    </source>
</evidence>
<dbReference type="EMBL" id="DS113526">
    <property type="protein sequence ID" value="EAY02747.1"/>
    <property type="molecule type" value="Genomic_DNA"/>
</dbReference>
<evidence type="ECO:0000256" key="1">
    <source>
        <dbReference type="RuleBase" id="RU365079"/>
    </source>
</evidence>
<reference evidence="3" key="1">
    <citation type="submission" date="2006-10" db="EMBL/GenBank/DDBJ databases">
        <authorList>
            <person name="Amadeo P."/>
            <person name="Zhao Q."/>
            <person name="Wortman J."/>
            <person name="Fraser-Liggett C."/>
            <person name="Carlton J."/>
        </authorList>
    </citation>
    <scope>NUCLEOTIDE SEQUENCE</scope>
    <source>
        <strain evidence="3">G3</strain>
    </source>
</reference>
<dbReference type="CDD" id="cd07521">
    <property type="entry name" value="HAD_FCP1-like"/>
    <property type="match status" value="1"/>
</dbReference>
<keyword evidence="1" id="KW-0496">Mitochondrion</keyword>
<dbReference type="OMA" id="LCHKESE"/>
<name>A2EX88_TRIV3</name>
<keyword evidence="1" id="KW-0813">Transport</keyword>
<comment type="subunit">
    <text evidence="1">Component of the TIM23 complex.</text>
</comment>
<dbReference type="PROSITE" id="PS50969">
    <property type="entry name" value="FCP1"/>
    <property type="match status" value="1"/>
</dbReference>
<comment type="similarity">
    <text evidence="1">Belongs to the TIM50 family.</text>
</comment>
<comment type="function">
    <text evidence="1">Essential component of the TIM23 complex, a complex that mediates the translocation of transit peptide-containing proteins across the mitochondrial inner membrane.</text>
</comment>
<dbReference type="SMART" id="SM00577">
    <property type="entry name" value="CPDc"/>
    <property type="match status" value="1"/>
</dbReference>
<dbReference type="InterPro" id="IPR050365">
    <property type="entry name" value="TIM50"/>
</dbReference>
<dbReference type="Proteomes" id="UP000001542">
    <property type="component" value="Unassembled WGS sequence"/>
</dbReference>
<gene>
    <name evidence="3" type="ORF">TVAG_466070</name>
</gene>
<dbReference type="GO" id="GO:0004721">
    <property type="term" value="F:phosphoprotein phosphatase activity"/>
    <property type="evidence" value="ECO:0000318"/>
    <property type="project" value="GO_Central"/>
</dbReference>
<dbReference type="eggNOG" id="KOG1605">
    <property type="taxonomic scope" value="Eukaryota"/>
</dbReference>
<dbReference type="GO" id="GO:0015031">
    <property type="term" value="P:protein transport"/>
    <property type="evidence" value="ECO:0007669"/>
    <property type="project" value="UniProtKB-KW"/>
</dbReference>
<dbReference type="InterPro" id="IPR023214">
    <property type="entry name" value="HAD_sf"/>
</dbReference>
<keyword evidence="1" id="KW-0653">Protein transport</keyword>
<keyword evidence="1" id="KW-0811">Translocation</keyword>
<keyword evidence="4" id="KW-1185">Reference proteome</keyword>
<keyword evidence="1" id="KW-0809">Transit peptide</keyword>
<dbReference type="AlphaFoldDB" id="A2EX88"/>
<proteinExistence type="inferred from homology"/>
<protein>
    <recommendedName>
        <fullName evidence="1">Mitochondrial import inner membrane translocase subunit TIM50</fullName>
    </recommendedName>
</protein>
<dbReference type="VEuPathDB" id="TrichDB:TVAG_466070"/>
<dbReference type="KEGG" id="tva:4760587"/>
<feature type="domain" description="FCP1 homology" evidence="2">
    <location>
        <begin position="37"/>
        <end position="192"/>
    </location>
</feature>
<dbReference type="FunFam" id="3.40.50.1000:FF:000361">
    <property type="entry name" value="NLI interacting factor-like phosphatase family protein"/>
    <property type="match status" value="1"/>
</dbReference>
<accession>A2EX88</accession>
<dbReference type="STRING" id="5722.A2EX88"/>
<dbReference type="InterPro" id="IPR036412">
    <property type="entry name" value="HAD-like_sf"/>
</dbReference>
<dbReference type="InterPro" id="IPR004274">
    <property type="entry name" value="FCP1_dom"/>
</dbReference>
<comment type="subcellular location">
    <subcellularLocation>
        <location evidence="1">Mitochondrion inner membrane</location>
        <topology evidence="1">Single-pass membrane protein</topology>
    </subcellularLocation>
</comment>
<dbReference type="PANTHER" id="PTHR12210">
    <property type="entry name" value="DULLARD PROTEIN PHOSPHATASE"/>
    <property type="match status" value="1"/>
</dbReference>
<dbReference type="InParanoid" id="A2EX88"/>
<dbReference type="VEuPathDB" id="TrichDB:TVAGG3_0503350"/>
<dbReference type="SUPFAM" id="SSF56784">
    <property type="entry name" value="HAD-like"/>
    <property type="match status" value="1"/>
</dbReference>
<sequence>MAFGSLLEPNFNLIDIHAIDTDRIAHSLPTTPHRIFVTDTRKALVLDLDETLVHTSTFPPHSDVEALKFDDTNEYVFLRPNVKKFLERVSELFEVFIFTAGTQIYAERILDSFCPQIDQMHRFYRDSCKFSGNKCKKDLNKFGRPLTKVVMVDDNYQMRSYYPQNTIYIDRWSGTPLDDVLMSKILPILEKCADAEDVRPIVKEYGERTIERRASSFF</sequence>
<organism evidence="3 4">
    <name type="scientific">Trichomonas vaginalis (strain ATCC PRA-98 / G3)</name>
    <dbReference type="NCBI Taxonomy" id="412133"/>
    <lineage>
        <taxon>Eukaryota</taxon>
        <taxon>Metamonada</taxon>
        <taxon>Parabasalia</taxon>
        <taxon>Trichomonadida</taxon>
        <taxon>Trichomonadidae</taxon>
        <taxon>Trichomonas</taxon>
    </lineage>
</organism>
<dbReference type="Gene3D" id="3.40.50.1000">
    <property type="entry name" value="HAD superfamily/HAD-like"/>
    <property type="match status" value="1"/>
</dbReference>
<dbReference type="GO" id="GO:0005744">
    <property type="term" value="C:TIM23 mitochondrial import inner membrane translocase complex"/>
    <property type="evidence" value="ECO:0007669"/>
    <property type="project" value="UniProtKB-UniRule"/>
</dbReference>